<organism evidence="1 2">
    <name type="scientific">Vogesella fluminis</name>
    <dbReference type="NCBI Taxonomy" id="1069161"/>
    <lineage>
        <taxon>Bacteria</taxon>
        <taxon>Pseudomonadati</taxon>
        <taxon>Pseudomonadota</taxon>
        <taxon>Betaproteobacteria</taxon>
        <taxon>Neisseriales</taxon>
        <taxon>Chromobacteriaceae</taxon>
        <taxon>Vogesella</taxon>
    </lineage>
</organism>
<evidence type="ECO:0000313" key="2">
    <source>
        <dbReference type="Proteomes" id="UP000662678"/>
    </source>
</evidence>
<accession>A0ABQ3HAN5</accession>
<reference evidence="2" key="1">
    <citation type="journal article" date="2019" name="Int. J. Syst. Evol. Microbiol.">
        <title>The Global Catalogue of Microorganisms (GCM) 10K type strain sequencing project: providing services to taxonomists for standard genome sequencing and annotation.</title>
        <authorList>
            <consortium name="The Broad Institute Genomics Platform"/>
            <consortium name="The Broad Institute Genome Sequencing Center for Infectious Disease"/>
            <person name="Wu L."/>
            <person name="Ma J."/>
        </authorList>
    </citation>
    <scope>NUCLEOTIDE SEQUENCE [LARGE SCALE GENOMIC DNA]</scope>
    <source>
        <strain evidence="2">KCTC 23713</strain>
    </source>
</reference>
<protein>
    <recommendedName>
        <fullName evidence="3">Type 4 fimbrial biogenesis protein PilX N-terminal domain-containing protein</fullName>
    </recommendedName>
</protein>
<proteinExistence type="predicted"/>
<dbReference type="EMBL" id="BMYP01000015">
    <property type="protein sequence ID" value="GHD76124.1"/>
    <property type="molecule type" value="Genomic_DNA"/>
</dbReference>
<sequence length="629" mass="64683">MKPAHPATLRRQHGLATLFVAITLLAISSLVLLASSKHLVVDQFNAQNQHRYNQALNYAEEGLDRELAALISSAQAGTTVLDAKIDELSTTGRSGTHYTARLVGTAPDYRLIVAGTYDGQQVSVQRMLHRDSGGSSGGTASPLTLIGDLNLGGSVTILGGQAASFTVDGNISMNGSINGIDSLRSTGTITIGGNQTVNNLQANDDITIQNGTYQTIKTMGNIVMSGNAVVSVVKANGSGTFGNSNVGSAEIIGNVNINNGGTSMGSLKTQGNLTSNTSGTVGPVQAEGNLTISGWGGTMTATIGGSASYSKGNTDIKVTQISGLQVPIDPVTEVKASQGRIDANDYRSQANYAFTRDTDNNIIVTVSNVSGLADGDYRIGHNSSKHRNYLCKTVNSGVCSSGQPMVKFCSGYSDYNDCLSVNNSGTWSLNGTTMAPGILWFDGAVTAGNGTYYNTIIATGNISTSGSHVLYAPNYAGYSTVCTNTGFTLRPANLCDFTNSKLLELPTANIAYLSGAYKNGSYTGGDITLGASNHVYGSVIAGNHLKTGGSTTVHGYVSAGRCDSISNGSCVKPAGLAGHTWNGSTTIDLRDLPASFNPGNTGTSGAGGSGSATTITRVAASWIDSGTAP</sequence>
<gene>
    <name evidence="1" type="ORF">GCM10011419_14990</name>
</gene>
<evidence type="ECO:0008006" key="3">
    <source>
        <dbReference type="Google" id="ProtNLM"/>
    </source>
</evidence>
<comment type="caution">
    <text evidence="1">The sequence shown here is derived from an EMBL/GenBank/DDBJ whole genome shotgun (WGS) entry which is preliminary data.</text>
</comment>
<keyword evidence="2" id="KW-1185">Reference proteome</keyword>
<dbReference type="Proteomes" id="UP000662678">
    <property type="component" value="Unassembled WGS sequence"/>
</dbReference>
<name>A0ABQ3HAN5_9NEIS</name>
<dbReference type="RefSeq" id="WP_189353028.1">
    <property type="nucleotide sequence ID" value="NZ_BMYP01000015.1"/>
</dbReference>
<evidence type="ECO:0000313" key="1">
    <source>
        <dbReference type="EMBL" id="GHD76124.1"/>
    </source>
</evidence>